<name>F3QSK9_9BACT</name>
<keyword evidence="2" id="KW-1185">Reference proteome</keyword>
<proteinExistence type="predicted"/>
<protein>
    <submittedName>
        <fullName evidence="1">Uncharacterized protein</fullName>
    </submittedName>
</protein>
<sequence>MVKQKAQAESRMKTCKCIGTLKKKNTGVSRNAIWLGSRNKGHNDKTIIASWGFGQRFLQ</sequence>
<dbReference type="STRING" id="762982.HMPREF9442_01169"/>
<dbReference type="AlphaFoldDB" id="F3QSK9"/>
<dbReference type="Proteomes" id="UP000005546">
    <property type="component" value="Unassembled WGS sequence"/>
</dbReference>
<comment type="caution">
    <text evidence="1">The sequence shown here is derived from an EMBL/GenBank/DDBJ whole genome shotgun (WGS) entry which is preliminary data.</text>
</comment>
<evidence type="ECO:0000313" key="2">
    <source>
        <dbReference type="Proteomes" id="UP000005546"/>
    </source>
</evidence>
<dbReference type="HOGENOM" id="CLU_2956467_0_0_10"/>
<reference evidence="1 2" key="1">
    <citation type="submission" date="2011-02" db="EMBL/GenBank/DDBJ databases">
        <authorList>
            <person name="Weinstock G."/>
            <person name="Sodergren E."/>
            <person name="Clifton S."/>
            <person name="Fulton L."/>
            <person name="Fulton B."/>
            <person name="Courtney L."/>
            <person name="Fronick C."/>
            <person name="Harrison M."/>
            <person name="Strong C."/>
            <person name="Farmer C."/>
            <person name="Delahaunty K."/>
            <person name="Markovic C."/>
            <person name="Hall O."/>
            <person name="Minx P."/>
            <person name="Tomlinson C."/>
            <person name="Mitreva M."/>
            <person name="Hou S."/>
            <person name="Chen J."/>
            <person name="Wollam A."/>
            <person name="Pepin K.H."/>
            <person name="Johnson M."/>
            <person name="Bhonagiri V."/>
            <person name="Zhang X."/>
            <person name="Suruliraj S."/>
            <person name="Warren W."/>
            <person name="Chinwalla A."/>
            <person name="Mardis E.R."/>
            <person name="Wilson R.K."/>
        </authorList>
    </citation>
    <scope>NUCLEOTIDE SEQUENCE [LARGE SCALE GENOMIC DNA]</scope>
    <source>
        <strain evidence="1 2">YIT 11841</strain>
    </source>
</reference>
<accession>F3QSK9</accession>
<organism evidence="1 2">
    <name type="scientific">Paraprevotella xylaniphila YIT 11841</name>
    <dbReference type="NCBI Taxonomy" id="762982"/>
    <lineage>
        <taxon>Bacteria</taxon>
        <taxon>Pseudomonadati</taxon>
        <taxon>Bacteroidota</taxon>
        <taxon>Bacteroidia</taxon>
        <taxon>Bacteroidales</taxon>
        <taxon>Prevotellaceae</taxon>
        <taxon>Paraprevotella</taxon>
    </lineage>
</organism>
<evidence type="ECO:0000313" key="1">
    <source>
        <dbReference type="EMBL" id="EGG55296.1"/>
    </source>
</evidence>
<dbReference type="EMBL" id="AFBR01000028">
    <property type="protein sequence ID" value="EGG55296.1"/>
    <property type="molecule type" value="Genomic_DNA"/>
</dbReference>
<gene>
    <name evidence="1" type="ORF">HMPREF9442_01169</name>
</gene>